<reference evidence="1 2" key="1">
    <citation type="submission" date="2021-01" db="EMBL/GenBank/DDBJ databases">
        <title>Whole genome shotgun sequence of Microbispora amethystogenes NBRC 101907.</title>
        <authorList>
            <person name="Komaki H."/>
            <person name="Tamura T."/>
        </authorList>
    </citation>
    <scope>NUCLEOTIDE SEQUENCE [LARGE SCALE GENOMIC DNA]</scope>
    <source>
        <strain evidence="1 2">NBRC 101907</strain>
    </source>
</reference>
<accession>A0ABQ4F9N0</accession>
<proteinExistence type="predicted"/>
<organism evidence="1 2">
    <name type="scientific">Microbispora amethystogenes</name>
    <dbReference type="NCBI Taxonomy" id="1427754"/>
    <lineage>
        <taxon>Bacteria</taxon>
        <taxon>Bacillati</taxon>
        <taxon>Actinomycetota</taxon>
        <taxon>Actinomycetes</taxon>
        <taxon>Streptosporangiales</taxon>
        <taxon>Streptosporangiaceae</taxon>
        <taxon>Microbispora</taxon>
    </lineage>
</organism>
<sequence length="95" mass="9893">MAGVMEAGFPDPGLAQERLPHLVVLAALHRPAPPREEQVVILPELASCVAAGADGGRQGMEEGPCERCFLAWCDRDVLGAAPKVAARAIRAAAVP</sequence>
<comment type="caution">
    <text evidence="1">The sequence shown here is derived from an EMBL/GenBank/DDBJ whole genome shotgun (WGS) entry which is preliminary data.</text>
</comment>
<evidence type="ECO:0000313" key="1">
    <source>
        <dbReference type="EMBL" id="GIH31527.1"/>
    </source>
</evidence>
<keyword evidence="2" id="KW-1185">Reference proteome</keyword>
<dbReference type="EMBL" id="BOOB01000012">
    <property type="protein sequence ID" value="GIH31527.1"/>
    <property type="molecule type" value="Genomic_DNA"/>
</dbReference>
<protein>
    <submittedName>
        <fullName evidence="1">Uncharacterized protein</fullName>
    </submittedName>
</protein>
<gene>
    <name evidence="1" type="ORF">Mam01_16910</name>
</gene>
<evidence type="ECO:0000313" key="2">
    <source>
        <dbReference type="Proteomes" id="UP000651728"/>
    </source>
</evidence>
<dbReference type="Proteomes" id="UP000651728">
    <property type="component" value="Unassembled WGS sequence"/>
</dbReference>
<name>A0ABQ4F9N0_9ACTN</name>